<reference evidence="1" key="1">
    <citation type="submission" date="2024-07" db="EMBL/GenBank/DDBJ databases">
        <title>Complete genome sequence of Prevotella sp. YM-2024 GTC17262.</title>
        <authorList>
            <person name="Hayashi M."/>
            <person name="Muto Y."/>
            <person name="Tanaka K."/>
            <person name="Niwa H."/>
        </authorList>
    </citation>
    <scope>NUCLEOTIDE SEQUENCE</scope>
    <source>
        <strain evidence="1">GTC17262</strain>
    </source>
</reference>
<gene>
    <name evidence="1" type="ORF">GTC17262_02560</name>
</gene>
<protein>
    <submittedName>
        <fullName evidence="1">Uncharacterized protein</fullName>
    </submittedName>
</protein>
<accession>A0AB33JE66</accession>
<dbReference type="AlphaFoldDB" id="A0AB33JE66"/>
<dbReference type="EMBL" id="AP035789">
    <property type="protein sequence ID" value="BFO80065.1"/>
    <property type="molecule type" value="Genomic_DNA"/>
</dbReference>
<proteinExistence type="predicted"/>
<sequence>MTGNDMIQDYKKQQMVELFNAYEGEEPSTLKEYVEREAANDPRFFSWLFDDDEMDDFPRLSEEQEQEYREYIESL</sequence>
<organism evidence="1">
    <name type="scientific">Prevotella sp. GTC17262</name>
    <dbReference type="NCBI Taxonomy" id="3236797"/>
    <lineage>
        <taxon>Bacteria</taxon>
        <taxon>Pseudomonadati</taxon>
        <taxon>Bacteroidota</taxon>
        <taxon>Bacteroidia</taxon>
        <taxon>Bacteroidales</taxon>
        <taxon>Prevotellaceae</taxon>
        <taxon>Prevotella</taxon>
    </lineage>
</organism>
<evidence type="ECO:0000313" key="1">
    <source>
        <dbReference type="EMBL" id="BFO80065.1"/>
    </source>
</evidence>
<name>A0AB33JE66_9BACT</name>